<feature type="transmembrane region" description="Helical" evidence="1">
    <location>
        <begin position="67"/>
        <end position="89"/>
    </location>
</feature>
<dbReference type="InterPro" id="IPR029787">
    <property type="entry name" value="Nucleotide_cyclase"/>
</dbReference>
<dbReference type="Pfam" id="PF00563">
    <property type="entry name" value="EAL"/>
    <property type="match status" value="1"/>
</dbReference>
<dbReference type="PROSITE" id="PS50883">
    <property type="entry name" value="EAL"/>
    <property type="match status" value="1"/>
</dbReference>
<keyword evidence="1" id="KW-0472">Membrane</keyword>
<dbReference type="NCBIfam" id="TIGR00229">
    <property type="entry name" value="sensory_box"/>
    <property type="match status" value="1"/>
</dbReference>
<feature type="domain" description="PAC" evidence="2">
    <location>
        <begin position="291"/>
        <end position="345"/>
    </location>
</feature>
<evidence type="ECO:0000259" key="3">
    <source>
        <dbReference type="PROSITE" id="PS50883"/>
    </source>
</evidence>
<dbReference type="SUPFAM" id="SSF55785">
    <property type="entry name" value="PYP-like sensor domain (PAS domain)"/>
    <property type="match status" value="1"/>
</dbReference>
<protein>
    <submittedName>
        <fullName evidence="5">PAS domain S-box-containing protein/diguanylate cyclase (GGDEF) domain-containing protein</fullName>
    </submittedName>
</protein>
<dbReference type="PROSITE" id="PS50113">
    <property type="entry name" value="PAC"/>
    <property type="match status" value="1"/>
</dbReference>
<feature type="transmembrane region" description="Helical" evidence="1">
    <location>
        <begin position="43"/>
        <end position="61"/>
    </location>
</feature>
<sequence length="782" mass="83548">MTPYGGPLSALNRLFDRAIGAEGLRPAVRERLLRRQLGSIDRTAPAMLAAAIMIFAVLGLASWHEAAFAPALGVTLLIVLLHAASLLAVRQPFDPARDAEWAAAVAVSLSFVGGCLWGVVVWLLPAAGTAFAGPVLLGCGGVLVIASLSLVHYPQALAVYCLPLIFGAAARLPWTGLGLEAAISGLLLLGLAVVIVVLGLQQAASLLASGMVLGQAVEGASVDGVRDGKADWTWGMDEEGLINRLSAGFAAATGVGEADLLGGDFVYFLRCVTEPDNPLMERLERDIAAREAFEGVELQVVAGGQECWWSLSGGPLHDRDGVYLGYAGIGSDISQRRLADRRITTLAHHDSLTGLLNRARFNELLDHSVTRLARYGTPFAVLMIDLDGFKAVNDSQGHRSADLVLTELARRMKSSIREGDMVARLGGDEFAVLMPSAHGEEAVRSVAARLIAHLQMPVTISGKDVAVSASIGVAMAPAAGCDADQVLHHAGLALQRVKAEGRGAFRMAESTGDRQERQRSSLDAQLRQALIRQELVLHYQPLVSASTGDAMGFEALIRWNHPERGLVLPSEFIGFAEESDLIVDIGNWTIEEACMTASLWPEHLTVSVNLSAKHFLSADIGLVIRQALGQSGLAPHRLEIEITEGLLLEAVDSVVEKLREIRALGVTIAMDDFGTGYSSLSYLLKFPFDKIKIDQSFVAASTRDEVARDILRAIASLGRSLRVTITAEGVETAEQAAFLSEIACHQLQGYHFAKPLDPAELPNYLLSHVAGRLAASEARQRA</sequence>
<evidence type="ECO:0000259" key="2">
    <source>
        <dbReference type="PROSITE" id="PS50113"/>
    </source>
</evidence>
<dbReference type="InterPro" id="IPR043128">
    <property type="entry name" value="Rev_trsase/Diguanyl_cyclase"/>
</dbReference>
<keyword evidence="1" id="KW-0812">Transmembrane</keyword>
<proteinExistence type="predicted"/>
<feature type="transmembrane region" description="Helical" evidence="1">
    <location>
        <begin position="101"/>
        <end position="124"/>
    </location>
</feature>
<dbReference type="CDD" id="cd01948">
    <property type="entry name" value="EAL"/>
    <property type="match status" value="1"/>
</dbReference>
<dbReference type="SMART" id="SM00052">
    <property type="entry name" value="EAL"/>
    <property type="match status" value="1"/>
</dbReference>
<dbReference type="InterPro" id="IPR052155">
    <property type="entry name" value="Biofilm_reg_signaling"/>
</dbReference>
<dbReference type="SMART" id="SM00267">
    <property type="entry name" value="GGDEF"/>
    <property type="match status" value="1"/>
</dbReference>
<dbReference type="InterPro" id="IPR000160">
    <property type="entry name" value="GGDEF_dom"/>
</dbReference>
<dbReference type="RefSeq" id="WP_092421000.1">
    <property type="nucleotide sequence ID" value="NZ_FPCK01000001.1"/>
</dbReference>
<dbReference type="CDD" id="cd00130">
    <property type="entry name" value="PAS"/>
    <property type="match status" value="1"/>
</dbReference>
<dbReference type="InterPro" id="IPR000014">
    <property type="entry name" value="PAS"/>
</dbReference>
<dbReference type="SUPFAM" id="SSF141868">
    <property type="entry name" value="EAL domain-like"/>
    <property type="match status" value="1"/>
</dbReference>
<gene>
    <name evidence="5" type="ORF">SAMN05216456_0710</name>
</gene>
<feature type="domain" description="EAL" evidence="3">
    <location>
        <begin position="519"/>
        <end position="769"/>
    </location>
</feature>
<dbReference type="OrthoDB" id="9814202at2"/>
<dbReference type="Gene3D" id="3.20.20.450">
    <property type="entry name" value="EAL domain"/>
    <property type="match status" value="1"/>
</dbReference>
<evidence type="ECO:0000313" key="6">
    <source>
        <dbReference type="Proteomes" id="UP000199074"/>
    </source>
</evidence>
<name>A0A1I7N3M3_9HYPH</name>
<dbReference type="Gene3D" id="3.30.450.20">
    <property type="entry name" value="PAS domain"/>
    <property type="match status" value="1"/>
</dbReference>
<dbReference type="InterPro" id="IPR013656">
    <property type="entry name" value="PAS_4"/>
</dbReference>
<keyword evidence="1" id="KW-1133">Transmembrane helix</keyword>
<feature type="transmembrane region" description="Helical" evidence="1">
    <location>
        <begin position="130"/>
        <end position="150"/>
    </location>
</feature>
<dbReference type="SUPFAM" id="SSF55073">
    <property type="entry name" value="Nucleotide cyclase"/>
    <property type="match status" value="1"/>
</dbReference>
<reference evidence="5 6" key="1">
    <citation type="submission" date="2016-10" db="EMBL/GenBank/DDBJ databases">
        <authorList>
            <person name="de Groot N.N."/>
        </authorList>
    </citation>
    <scope>NUCLEOTIDE SEQUENCE [LARGE SCALE GENOMIC DNA]</scope>
    <source>
        <strain evidence="5 6">IPL20</strain>
    </source>
</reference>
<accession>A0A1I7N3M3</accession>
<organism evidence="5 6">
    <name type="scientific">Devosia crocina</name>
    <dbReference type="NCBI Taxonomy" id="429728"/>
    <lineage>
        <taxon>Bacteria</taxon>
        <taxon>Pseudomonadati</taxon>
        <taxon>Pseudomonadota</taxon>
        <taxon>Alphaproteobacteria</taxon>
        <taxon>Hyphomicrobiales</taxon>
        <taxon>Devosiaceae</taxon>
        <taxon>Devosia</taxon>
    </lineage>
</organism>
<dbReference type="CDD" id="cd01949">
    <property type="entry name" value="GGDEF"/>
    <property type="match status" value="1"/>
</dbReference>
<dbReference type="AlphaFoldDB" id="A0A1I7N3M3"/>
<dbReference type="InterPro" id="IPR001633">
    <property type="entry name" value="EAL_dom"/>
</dbReference>
<dbReference type="InterPro" id="IPR035965">
    <property type="entry name" value="PAS-like_dom_sf"/>
</dbReference>
<feature type="transmembrane region" description="Helical" evidence="1">
    <location>
        <begin position="181"/>
        <end position="200"/>
    </location>
</feature>
<dbReference type="Gene3D" id="3.30.70.270">
    <property type="match status" value="1"/>
</dbReference>
<dbReference type="InterPro" id="IPR000700">
    <property type="entry name" value="PAS-assoc_C"/>
</dbReference>
<dbReference type="NCBIfam" id="TIGR00254">
    <property type="entry name" value="GGDEF"/>
    <property type="match status" value="1"/>
</dbReference>
<dbReference type="Proteomes" id="UP000199074">
    <property type="component" value="Unassembled WGS sequence"/>
</dbReference>
<dbReference type="Pfam" id="PF08448">
    <property type="entry name" value="PAS_4"/>
    <property type="match status" value="1"/>
</dbReference>
<dbReference type="InterPro" id="IPR035919">
    <property type="entry name" value="EAL_sf"/>
</dbReference>
<evidence type="ECO:0000259" key="4">
    <source>
        <dbReference type="PROSITE" id="PS50887"/>
    </source>
</evidence>
<dbReference type="Pfam" id="PF00990">
    <property type="entry name" value="GGDEF"/>
    <property type="match status" value="1"/>
</dbReference>
<dbReference type="PROSITE" id="PS50887">
    <property type="entry name" value="GGDEF"/>
    <property type="match status" value="1"/>
</dbReference>
<dbReference type="PANTHER" id="PTHR44757:SF10">
    <property type="entry name" value="MEMBRANE PROTEIN"/>
    <property type="match status" value="1"/>
</dbReference>
<keyword evidence="6" id="KW-1185">Reference proteome</keyword>
<feature type="domain" description="GGDEF" evidence="4">
    <location>
        <begin position="377"/>
        <end position="510"/>
    </location>
</feature>
<evidence type="ECO:0000256" key="1">
    <source>
        <dbReference type="SAM" id="Phobius"/>
    </source>
</evidence>
<evidence type="ECO:0000313" key="5">
    <source>
        <dbReference type="EMBL" id="SFV29254.1"/>
    </source>
</evidence>
<dbReference type="PANTHER" id="PTHR44757">
    <property type="entry name" value="DIGUANYLATE CYCLASE DGCP"/>
    <property type="match status" value="1"/>
</dbReference>
<dbReference type="STRING" id="429728.SAMN05216456_0710"/>
<dbReference type="EMBL" id="FPCK01000001">
    <property type="protein sequence ID" value="SFV29254.1"/>
    <property type="molecule type" value="Genomic_DNA"/>
</dbReference>